<name>A0A4D5S6P3_IXOSC</name>
<feature type="chain" id="PRO_5020020807" evidence="1">
    <location>
        <begin position="19"/>
        <end position="86"/>
    </location>
</feature>
<protein>
    <submittedName>
        <fullName evidence="2">Putative secreted protein</fullName>
    </submittedName>
</protein>
<sequence>MLFVKVVYLLSPLSVVCIIEHMEDSCFVASLGTPVNMGKDFVAIFLQPTENKCYQVFVYSNEVVRAQKFPYLRAHRKPLDSTNCQC</sequence>
<organism evidence="2">
    <name type="scientific">Ixodes scapularis</name>
    <name type="common">Black-legged tick</name>
    <name type="synonym">Deer tick</name>
    <dbReference type="NCBI Taxonomy" id="6945"/>
    <lineage>
        <taxon>Eukaryota</taxon>
        <taxon>Metazoa</taxon>
        <taxon>Ecdysozoa</taxon>
        <taxon>Arthropoda</taxon>
        <taxon>Chelicerata</taxon>
        <taxon>Arachnida</taxon>
        <taxon>Acari</taxon>
        <taxon>Parasitiformes</taxon>
        <taxon>Ixodida</taxon>
        <taxon>Ixodoidea</taxon>
        <taxon>Ixodidae</taxon>
        <taxon>Ixodinae</taxon>
        <taxon>Ixodes</taxon>
    </lineage>
</organism>
<dbReference type="VEuPathDB" id="VectorBase:ISCI013020"/>
<dbReference type="VEuPathDB" id="VectorBase:ISCW013020"/>
<reference evidence="2" key="1">
    <citation type="submission" date="2019-04" db="EMBL/GenBank/DDBJ databases">
        <title>An insight into the mialome of Ixodes scapularis.</title>
        <authorList>
            <person name="Ribeiro J.M."/>
            <person name="Mather T.N."/>
            <person name="Karim S."/>
        </authorList>
    </citation>
    <scope>NUCLEOTIDE SEQUENCE</scope>
</reference>
<dbReference type="AlphaFoldDB" id="A0A4D5S6P3"/>
<evidence type="ECO:0000256" key="1">
    <source>
        <dbReference type="SAM" id="SignalP"/>
    </source>
</evidence>
<keyword evidence="1" id="KW-0732">Signal</keyword>
<dbReference type="EMBL" id="GHJT01010703">
    <property type="protein sequence ID" value="MOY44674.1"/>
    <property type="molecule type" value="Transcribed_RNA"/>
</dbReference>
<accession>A0A4D5S6P3</accession>
<evidence type="ECO:0000313" key="2">
    <source>
        <dbReference type="EMBL" id="MOY44674.1"/>
    </source>
</evidence>
<proteinExistence type="predicted"/>
<feature type="signal peptide" evidence="1">
    <location>
        <begin position="1"/>
        <end position="18"/>
    </location>
</feature>